<dbReference type="STRING" id="1090615.SAMN04515671_4326"/>
<dbReference type="RefSeq" id="WP_172832319.1">
    <property type="nucleotide sequence ID" value="NZ_LT629710.1"/>
</dbReference>
<dbReference type="AlphaFoldDB" id="A0A1H0SX84"/>
<organism evidence="2 3">
    <name type="scientific">Nakamurella panacisegetis</name>
    <dbReference type="NCBI Taxonomy" id="1090615"/>
    <lineage>
        <taxon>Bacteria</taxon>
        <taxon>Bacillati</taxon>
        <taxon>Actinomycetota</taxon>
        <taxon>Actinomycetes</taxon>
        <taxon>Nakamurellales</taxon>
        <taxon>Nakamurellaceae</taxon>
        <taxon>Nakamurella</taxon>
    </lineage>
</organism>
<evidence type="ECO:0000313" key="2">
    <source>
        <dbReference type="EMBL" id="SDP45936.1"/>
    </source>
</evidence>
<gene>
    <name evidence="2" type="ORF">SAMN04515671_4326</name>
</gene>
<accession>A0A1H0SX84</accession>
<keyword evidence="3" id="KW-1185">Reference proteome</keyword>
<reference evidence="2 3" key="1">
    <citation type="submission" date="2016-10" db="EMBL/GenBank/DDBJ databases">
        <authorList>
            <person name="de Groot N.N."/>
        </authorList>
    </citation>
    <scope>NUCLEOTIDE SEQUENCE [LARGE SCALE GENOMIC DNA]</scope>
    <source>
        <strain evidence="3">P4-7,KCTC 19426,CECT 7604</strain>
    </source>
</reference>
<evidence type="ECO:0000313" key="3">
    <source>
        <dbReference type="Proteomes" id="UP000198741"/>
    </source>
</evidence>
<name>A0A1H0SX84_9ACTN</name>
<evidence type="ECO:0000256" key="1">
    <source>
        <dbReference type="SAM" id="MobiDB-lite"/>
    </source>
</evidence>
<dbReference type="EMBL" id="LT629710">
    <property type="protein sequence ID" value="SDP45936.1"/>
    <property type="molecule type" value="Genomic_DNA"/>
</dbReference>
<dbReference type="Proteomes" id="UP000198741">
    <property type="component" value="Chromosome I"/>
</dbReference>
<feature type="region of interest" description="Disordered" evidence="1">
    <location>
        <begin position="1"/>
        <end position="36"/>
    </location>
</feature>
<proteinExistence type="predicted"/>
<protein>
    <submittedName>
        <fullName evidence="2">Uncharacterized protein</fullName>
    </submittedName>
</protein>
<sequence length="140" mass="14587">MIETLGRADPGQSLVGRQLAGPTAPPPDLGSMAGAGDPAAAAERIAATAAALRTRDRIAALEAKVWEAALTWCSAAEFLVALSAGANGSVTAYGFVPSEVIRETVTGMCRAWPEVTNVIDQLACLPSRRPPESADWSLRR</sequence>